<feature type="compositionally biased region" description="Polar residues" evidence="1">
    <location>
        <begin position="157"/>
        <end position="166"/>
    </location>
</feature>
<protein>
    <submittedName>
        <fullName evidence="2">Uncharacterized protein</fullName>
    </submittedName>
</protein>
<gene>
    <name evidence="2" type="ORF">PG997_006963</name>
</gene>
<comment type="caution">
    <text evidence="2">The sequence shown here is derived from an EMBL/GenBank/DDBJ whole genome shotgun (WGS) entry which is preliminary data.</text>
</comment>
<feature type="region of interest" description="Disordered" evidence="1">
    <location>
        <begin position="122"/>
        <end position="166"/>
    </location>
</feature>
<feature type="region of interest" description="Disordered" evidence="1">
    <location>
        <begin position="229"/>
        <end position="249"/>
    </location>
</feature>
<dbReference type="GeneID" id="92044338"/>
<proteinExistence type="predicted"/>
<dbReference type="RefSeq" id="XP_066670201.1">
    <property type="nucleotide sequence ID" value="XM_066811278.1"/>
</dbReference>
<dbReference type="EMBL" id="JAQQWN010000005">
    <property type="protein sequence ID" value="KAK8085692.1"/>
    <property type="molecule type" value="Genomic_DNA"/>
</dbReference>
<keyword evidence="3" id="KW-1185">Reference proteome</keyword>
<accession>A0ABR1WQD9</accession>
<organism evidence="2 3">
    <name type="scientific">Apiospora hydei</name>
    <dbReference type="NCBI Taxonomy" id="1337664"/>
    <lineage>
        <taxon>Eukaryota</taxon>
        <taxon>Fungi</taxon>
        <taxon>Dikarya</taxon>
        <taxon>Ascomycota</taxon>
        <taxon>Pezizomycotina</taxon>
        <taxon>Sordariomycetes</taxon>
        <taxon>Xylariomycetidae</taxon>
        <taxon>Amphisphaeriales</taxon>
        <taxon>Apiosporaceae</taxon>
        <taxon>Apiospora</taxon>
    </lineage>
</organism>
<name>A0ABR1WQD9_9PEZI</name>
<evidence type="ECO:0000313" key="3">
    <source>
        <dbReference type="Proteomes" id="UP001433268"/>
    </source>
</evidence>
<feature type="compositionally biased region" description="Low complexity" evidence="1">
    <location>
        <begin position="126"/>
        <end position="137"/>
    </location>
</feature>
<evidence type="ECO:0000313" key="2">
    <source>
        <dbReference type="EMBL" id="KAK8085692.1"/>
    </source>
</evidence>
<dbReference type="Proteomes" id="UP001433268">
    <property type="component" value="Unassembled WGS sequence"/>
</dbReference>
<evidence type="ECO:0000256" key="1">
    <source>
        <dbReference type="SAM" id="MobiDB-lite"/>
    </source>
</evidence>
<sequence>MDLMIAETLSPVNGFRYCIGAKQPGSLDLCQKLLEYDTTESPEAYMASYGERIVEGEWDPDVFFRVKTQYKDLFDMENELAEKIHQLGAIDLRQIMLRLCLDPKHREAVVEAIGLLPKDGAKELAEPQPSEPSSSWTPPTPDAQSEGLEPPKEPASRASSVNTTSNTRQKWTVVLNPKSLIWTTLEASSVPSDYDSENGRKLIPHGFNWSCCNGLGPDCPPCVGLYHEPRPKDTHATGLSDIESGDGED</sequence>
<reference evidence="2 3" key="1">
    <citation type="submission" date="2023-01" db="EMBL/GenBank/DDBJ databases">
        <title>Analysis of 21 Apiospora genomes using comparative genomics revels a genus with tremendous synthesis potential of carbohydrate active enzymes and secondary metabolites.</title>
        <authorList>
            <person name="Sorensen T."/>
        </authorList>
    </citation>
    <scope>NUCLEOTIDE SEQUENCE [LARGE SCALE GENOMIC DNA]</scope>
    <source>
        <strain evidence="2 3">CBS 114990</strain>
    </source>
</reference>